<dbReference type="RefSeq" id="WP_168140635.1">
    <property type="nucleotide sequence ID" value="NZ_CP038798.1"/>
</dbReference>
<dbReference type="Pfam" id="PF14216">
    <property type="entry name" value="DUF4326"/>
    <property type="match status" value="1"/>
</dbReference>
<dbReference type="Gene3D" id="2.30.130.30">
    <property type="entry name" value="Hypothetical protein"/>
    <property type="match status" value="1"/>
</dbReference>
<dbReference type="SUPFAM" id="SSF88697">
    <property type="entry name" value="PUA domain-like"/>
    <property type="match status" value="1"/>
</dbReference>
<feature type="region of interest" description="Disordered" evidence="1">
    <location>
        <begin position="1"/>
        <end position="24"/>
    </location>
</feature>
<dbReference type="InterPro" id="IPR015947">
    <property type="entry name" value="PUA-like_sf"/>
</dbReference>
<reference evidence="3 4" key="1">
    <citation type="submission" date="2019-04" db="EMBL/GenBank/DDBJ databases">
        <title>Draft, Whole-Genome Sequence of the Anthracene-degrading Mycobacterium frederiksbergense LB501T, Isolated from a Polycyclic Aromatic Hydrocarbon (PAH)-Contaminated Soil.</title>
        <authorList>
            <person name="Augelletti F."/>
        </authorList>
    </citation>
    <scope>NUCLEOTIDE SEQUENCE [LARGE SCALE GENOMIC DNA]</scope>
    <source>
        <strain evidence="3 4">LB 501T</strain>
        <plasmid evidence="3 4">unnamed2</plasmid>
    </source>
</reference>
<dbReference type="Proteomes" id="UP000501849">
    <property type="component" value="Plasmid unnamed2"/>
</dbReference>
<organism evidence="3 4">
    <name type="scientific">Mycolicibacterium frederiksbergense</name>
    <dbReference type="NCBI Taxonomy" id="117567"/>
    <lineage>
        <taxon>Bacteria</taxon>
        <taxon>Bacillati</taxon>
        <taxon>Actinomycetota</taxon>
        <taxon>Actinomycetes</taxon>
        <taxon>Mycobacteriales</taxon>
        <taxon>Mycobacteriaceae</taxon>
        <taxon>Mycolicibacterium</taxon>
    </lineage>
</organism>
<dbReference type="InterPro" id="IPR025475">
    <property type="entry name" value="DUF4326"/>
</dbReference>
<name>A0A6H0RXR4_9MYCO</name>
<keyword evidence="4" id="KW-1185">Reference proteome</keyword>
<dbReference type="AlphaFoldDB" id="A0A6H0RXR4"/>
<geneLocation type="plasmid" evidence="3 4">
    <name>unnamed2</name>
</geneLocation>
<sequence length="265" mass="28694">MTLAVSDQHTELWTPAAGDPQPRVHRAGMPAPRGTVSVAAGTMFANPHEDPAMSDDQRLGLTVRYAATLAGQPDQLAAVAALRGQDLSCTCALGDVGCHRDVLLDLANPPDSLYAATGRAMGLTLRRPWASLLLVPETLSGKTIENRTWSTDYRGPVLIYGGTRIDDAGVAAASRAGMDARWHTRQQGWLGAAVLTDVHRSRGCCRPWGQPKVRAEIPVYHWVFTHPQRLANPTWGRGFIGLRPTSWSVLVRRSLLTPTTKKGGH</sequence>
<dbReference type="EMBL" id="CP038798">
    <property type="protein sequence ID" value="QIV79908.1"/>
    <property type="molecule type" value="Genomic_DNA"/>
</dbReference>
<evidence type="ECO:0000313" key="3">
    <source>
        <dbReference type="EMBL" id="QIV79908.1"/>
    </source>
</evidence>
<gene>
    <name evidence="3" type="ORF">EXE63_02570</name>
</gene>
<evidence type="ECO:0000256" key="1">
    <source>
        <dbReference type="SAM" id="MobiDB-lite"/>
    </source>
</evidence>
<proteinExistence type="predicted"/>
<dbReference type="KEGG" id="mfre:EXE63_02570"/>
<evidence type="ECO:0000259" key="2">
    <source>
        <dbReference type="Pfam" id="PF14216"/>
    </source>
</evidence>
<evidence type="ECO:0000313" key="4">
    <source>
        <dbReference type="Proteomes" id="UP000501849"/>
    </source>
</evidence>
<feature type="domain" description="DUF4326" evidence="2">
    <location>
        <begin position="29"/>
        <end position="104"/>
    </location>
</feature>
<accession>A0A6H0RXR4</accession>
<protein>
    <submittedName>
        <fullName evidence="3">DUF4326 domain-containing protein</fullName>
    </submittedName>
</protein>
<keyword evidence="3" id="KW-0614">Plasmid</keyword>